<reference evidence="1 2" key="1">
    <citation type="journal article" date="2013" name="PLoS ONE">
        <title>Poles Apart: Arctic and Antarctic Octadecabacter strains Share High Genome Plasticity and a New Type of Xanthorhodopsin.</title>
        <authorList>
            <person name="Vollmers J."/>
            <person name="Voget S."/>
            <person name="Dietrich S."/>
            <person name="Gollnow K."/>
            <person name="Smits M."/>
            <person name="Meyer K."/>
            <person name="Brinkhoff T."/>
            <person name="Simon M."/>
            <person name="Daniel R."/>
        </authorList>
    </citation>
    <scope>NUCLEOTIDE SEQUENCE [LARGE SCALE GENOMIC DNA]</scope>
    <source>
        <strain evidence="1 2">307</strain>
    </source>
</reference>
<gene>
    <name evidence="1" type="ORF">OAN307_c07430</name>
</gene>
<dbReference type="AlphaFoldDB" id="M9R403"/>
<accession>M9R403</accession>
<keyword evidence="2" id="KW-1185">Reference proteome</keyword>
<name>M9R403_9RHOB</name>
<evidence type="ECO:0000313" key="2">
    <source>
        <dbReference type="Proteomes" id="UP000005307"/>
    </source>
</evidence>
<evidence type="ECO:0000313" key="1">
    <source>
        <dbReference type="EMBL" id="AGI66468.1"/>
    </source>
</evidence>
<dbReference type="HOGENOM" id="CLU_2650897_0_0_5"/>
<dbReference type="EMBL" id="CP003740">
    <property type="protein sequence ID" value="AGI66468.1"/>
    <property type="molecule type" value="Genomic_DNA"/>
</dbReference>
<dbReference type="Proteomes" id="UP000005307">
    <property type="component" value="Chromosome"/>
</dbReference>
<dbReference type="KEGG" id="oat:OAN307_c07430"/>
<protein>
    <submittedName>
        <fullName evidence="1">Uncharacterized protein</fullName>
    </submittedName>
</protein>
<proteinExistence type="predicted"/>
<dbReference type="STRING" id="391626.OAN307_c07430"/>
<organism evidence="1 2">
    <name type="scientific">Octadecabacter antarcticus 307</name>
    <dbReference type="NCBI Taxonomy" id="391626"/>
    <lineage>
        <taxon>Bacteria</taxon>
        <taxon>Pseudomonadati</taxon>
        <taxon>Pseudomonadota</taxon>
        <taxon>Alphaproteobacteria</taxon>
        <taxon>Rhodobacterales</taxon>
        <taxon>Roseobacteraceae</taxon>
        <taxon>Octadecabacter</taxon>
    </lineage>
</organism>
<sequence>MMLNLRNCGRTDRRHQRREVIFAQKGSAILPKLHDLIKHCVPLPEPSFYAAFRRLFPCSLNNSNMKGKFTNEVQIL</sequence>